<evidence type="ECO:0000256" key="4">
    <source>
        <dbReference type="ARBA" id="ARBA00022884"/>
    </source>
</evidence>
<reference evidence="6" key="1">
    <citation type="submission" date="2018-05" db="EMBL/GenBank/DDBJ databases">
        <authorList>
            <person name="Lanie J.A."/>
            <person name="Ng W.-L."/>
            <person name="Kazmierczak K.M."/>
            <person name="Andrzejewski T.M."/>
            <person name="Davidsen T.M."/>
            <person name="Wayne K.J."/>
            <person name="Tettelin H."/>
            <person name="Glass J.I."/>
            <person name="Rusch D."/>
            <person name="Podicherti R."/>
            <person name="Tsui H.-C.T."/>
            <person name="Winkler M.E."/>
        </authorList>
    </citation>
    <scope>NUCLEOTIDE SEQUENCE</scope>
</reference>
<dbReference type="PRINTS" id="PR02008">
    <property type="entry name" value="RCMTFAMILY"/>
</dbReference>
<dbReference type="SUPFAM" id="SSF53335">
    <property type="entry name" value="S-adenosyl-L-methionine-dependent methyltransferases"/>
    <property type="match status" value="1"/>
</dbReference>
<organism evidence="6">
    <name type="scientific">marine metagenome</name>
    <dbReference type="NCBI Taxonomy" id="408172"/>
    <lineage>
        <taxon>unclassified sequences</taxon>
        <taxon>metagenomes</taxon>
        <taxon>ecological metagenomes</taxon>
    </lineage>
</organism>
<dbReference type="GO" id="GO:0003723">
    <property type="term" value="F:RNA binding"/>
    <property type="evidence" value="ECO:0007669"/>
    <property type="project" value="UniProtKB-KW"/>
</dbReference>
<dbReference type="GO" id="GO:0008173">
    <property type="term" value="F:RNA methyltransferase activity"/>
    <property type="evidence" value="ECO:0007669"/>
    <property type="project" value="InterPro"/>
</dbReference>
<sequence length="430" mass="49759">MGQIKGTETRKIAAYILEEVIRRSNSMDVILERISRINKNYSKLNQRDRAFCRMLATSTLRYLTQIDYALDKFLDKPLRRLPEKVKIALRLGVVQIIFLETPNYASVNMSVDLVSKNWRSLTNAILRRITREKSIFLKHLNDGPKIPVWLEKRWKKNWKEEYEDIIKIHQNLKPPIDISVKSNAKYWAKELDAKLLLNGVLRIYGEGRIDKLSGFQLGEWWIQDFSSQIPVRLLNVKSGENILDLCAAPGGKTVQLASHGAKVTSVDKSASRLEILKSNLKRLKLTSELINKDILKYKFNKNWSKILLDAPCSSTGILRRHPDIMHNKDEKEVLLLTSIQEKLLEKSWSVLNQNGFLIYCTCSLEKEEGEDQIEKFLKKYKDARIDKILESEVAGIEESISKRGWLRILPHHYNDEGGIDGFFIARLKKV</sequence>
<dbReference type="PANTHER" id="PTHR22807:SF61">
    <property type="entry name" value="NOL1_NOP2_SUN FAMILY PROTEIN _ ANTITERMINATION NUSB DOMAIN-CONTAINING PROTEIN"/>
    <property type="match status" value="1"/>
</dbReference>
<dbReference type="Pfam" id="PF01189">
    <property type="entry name" value="Methyltr_RsmB-F"/>
    <property type="match status" value="1"/>
</dbReference>
<evidence type="ECO:0000259" key="5">
    <source>
        <dbReference type="PROSITE" id="PS51686"/>
    </source>
</evidence>
<keyword evidence="2" id="KW-0808">Transferase</keyword>
<protein>
    <recommendedName>
        <fullName evidence="5">SAM-dependent MTase RsmB/NOP-type domain-containing protein</fullName>
    </recommendedName>
</protein>
<accession>A0A381RXH6</accession>
<proteinExistence type="predicted"/>
<dbReference type="GO" id="GO:0006355">
    <property type="term" value="P:regulation of DNA-templated transcription"/>
    <property type="evidence" value="ECO:0007669"/>
    <property type="project" value="InterPro"/>
</dbReference>
<dbReference type="PROSITE" id="PS51686">
    <property type="entry name" value="SAM_MT_RSMB_NOP"/>
    <property type="match status" value="1"/>
</dbReference>
<keyword evidence="4" id="KW-0694">RNA-binding</keyword>
<dbReference type="InterPro" id="IPR001678">
    <property type="entry name" value="MeTrfase_RsmB-F_NOP2_dom"/>
</dbReference>
<dbReference type="InterPro" id="IPR029063">
    <property type="entry name" value="SAM-dependent_MTases_sf"/>
</dbReference>
<dbReference type="Gene3D" id="1.10.940.10">
    <property type="entry name" value="NusB-like"/>
    <property type="match status" value="1"/>
</dbReference>
<dbReference type="CDD" id="cd02440">
    <property type="entry name" value="AdoMet_MTases"/>
    <property type="match status" value="1"/>
</dbReference>
<dbReference type="InterPro" id="IPR006027">
    <property type="entry name" value="NusB_RsmB_TIM44"/>
</dbReference>
<name>A0A381RXH6_9ZZZZ</name>
<evidence type="ECO:0000256" key="1">
    <source>
        <dbReference type="ARBA" id="ARBA00022603"/>
    </source>
</evidence>
<evidence type="ECO:0000256" key="2">
    <source>
        <dbReference type="ARBA" id="ARBA00022679"/>
    </source>
</evidence>
<dbReference type="AlphaFoldDB" id="A0A381RXH6"/>
<dbReference type="InterPro" id="IPR023267">
    <property type="entry name" value="RCMT"/>
</dbReference>
<keyword evidence="1" id="KW-0489">Methyltransferase</keyword>
<dbReference type="EMBL" id="UINC01002426">
    <property type="protein sequence ID" value="SUZ96556.1"/>
    <property type="molecule type" value="Genomic_DNA"/>
</dbReference>
<evidence type="ECO:0000313" key="6">
    <source>
        <dbReference type="EMBL" id="SUZ96556.1"/>
    </source>
</evidence>
<feature type="domain" description="SAM-dependent MTase RsmB/NOP-type" evidence="5">
    <location>
        <begin position="138"/>
        <end position="430"/>
    </location>
</feature>
<dbReference type="InterPro" id="IPR049560">
    <property type="entry name" value="MeTrfase_RsmB-F_NOP2_cat"/>
</dbReference>
<dbReference type="InterPro" id="IPR035926">
    <property type="entry name" value="NusB-like_sf"/>
</dbReference>
<dbReference type="Pfam" id="PF01029">
    <property type="entry name" value="NusB"/>
    <property type="match status" value="1"/>
</dbReference>
<dbReference type="PANTHER" id="PTHR22807">
    <property type="entry name" value="NOP2 YEAST -RELATED NOL1/NOP2/FMU SUN DOMAIN-CONTAINING"/>
    <property type="match status" value="1"/>
</dbReference>
<dbReference type="GO" id="GO:0001510">
    <property type="term" value="P:RNA methylation"/>
    <property type="evidence" value="ECO:0007669"/>
    <property type="project" value="InterPro"/>
</dbReference>
<gene>
    <name evidence="6" type="ORF">METZ01_LOCUS49410</name>
</gene>
<dbReference type="SUPFAM" id="SSF48013">
    <property type="entry name" value="NusB-like"/>
    <property type="match status" value="1"/>
</dbReference>
<evidence type="ECO:0000256" key="3">
    <source>
        <dbReference type="ARBA" id="ARBA00022691"/>
    </source>
</evidence>
<keyword evidence="3" id="KW-0949">S-adenosyl-L-methionine</keyword>
<dbReference type="Gene3D" id="3.40.50.150">
    <property type="entry name" value="Vaccinia Virus protein VP39"/>
    <property type="match status" value="1"/>
</dbReference>